<dbReference type="AlphaFoldDB" id="A0A7S3AAP8"/>
<feature type="active site" description="Nucleophile" evidence="1">
    <location>
        <position position="179"/>
    </location>
</feature>
<dbReference type="CDD" id="cd04514">
    <property type="entry name" value="Taspase1_like"/>
    <property type="match status" value="1"/>
</dbReference>
<accession>A0A7S3AAP8</accession>
<dbReference type="PANTHER" id="PTHR10188:SF8">
    <property type="entry name" value="THREONINE ASPARTASE 1"/>
    <property type="match status" value="1"/>
</dbReference>
<evidence type="ECO:0000256" key="2">
    <source>
        <dbReference type="PIRSR" id="PIRSR600246-3"/>
    </source>
</evidence>
<dbReference type="GO" id="GO:0051604">
    <property type="term" value="P:protein maturation"/>
    <property type="evidence" value="ECO:0007669"/>
    <property type="project" value="TreeGrafter"/>
</dbReference>
<protein>
    <recommendedName>
        <fullName evidence="4">Asparaginase</fullName>
    </recommendedName>
</protein>
<evidence type="ECO:0000313" key="3">
    <source>
        <dbReference type="EMBL" id="CAE0067093.1"/>
    </source>
</evidence>
<reference evidence="3" key="1">
    <citation type="submission" date="2021-01" db="EMBL/GenBank/DDBJ databases">
        <authorList>
            <person name="Corre E."/>
            <person name="Pelletier E."/>
            <person name="Niang G."/>
            <person name="Scheremetjew M."/>
            <person name="Finn R."/>
            <person name="Kale V."/>
            <person name="Holt S."/>
            <person name="Cochrane G."/>
            <person name="Meng A."/>
            <person name="Brown T."/>
            <person name="Cohen L."/>
        </authorList>
    </citation>
    <scope>NUCLEOTIDE SEQUENCE</scope>
    <source>
        <strain evidence="3">CCMP 769</strain>
    </source>
</reference>
<organism evidence="3">
    <name type="scientific">Rhodosorus marinus</name>
    <dbReference type="NCBI Taxonomy" id="101924"/>
    <lineage>
        <taxon>Eukaryota</taxon>
        <taxon>Rhodophyta</taxon>
        <taxon>Stylonematophyceae</taxon>
        <taxon>Stylonematales</taxon>
        <taxon>Stylonemataceae</taxon>
        <taxon>Rhodosorus</taxon>
    </lineage>
</organism>
<dbReference type="SUPFAM" id="SSF56235">
    <property type="entry name" value="N-terminal nucleophile aminohydrolases (Ntn hydrolases)"/>
    <property type="match status" value="1"/>
</dbReference>
<dbReference type="InterPro" id="IPR029055">
    <property type="entry name" value="Ntn_hydrolases_N"/>
</dbReference>
<dbReference type="InterPro" id="IPR037464">
    <property type="entry name" value="Taspase1"/>
</dbReference>
<dbReference type="GO" id="GO:0005737">
    <property type="term" value="C:cytoplasm"/>
    <property type="evidence" value="ECO:0007669"/>
    <property type="project" value="TreeGrafter"/>
</dbReference>
<gene>
    <name evidence="3" type="ORF">RMAR00112_LOCUS35169</name>
</gene>
<name>A0A7S3AAP8_9RHOD</name>
<dbReference type="PANTHER" id="PTHR10188">
    <property type="entry name" value="L-ASPARAGINASE"/>
    <property type="match status" value="1"/>
</dbReference>
<feature type="site" description="Cleavage; by autolysis" evidence="2">
    <location>
        <begin position="178"/>
        <end position="179"/>
    </location>
</feature>
<sequence>MADEAGKNSEPFVIVVHAGAGDHPKKVEVRLLRTIKQALRAAHSAVSYGHNGQTVITTAMSVLEDSPLTNAGIGSSLNLDGEVECDASIVDGSDPNAFASVAALKKMKNPTKAAGKVLELKLKSDLPCGLVPPGILCSSGANSFCVEQGLAEAELSTTDTRSQWEKYRKRLVAPESMETVGAVCIVGSQGQAAIAAASSGGSWMKHPGRIGAAGTFGTACYASGRRGASVSGQGEALISGLAAYETVRSLARDDMESQTGLLAGRDAGFVSVDASSGPREAHVLWAHTSNSMAIGYFSSSMLKPIAFMSRDKGLSMGIKISF</sequence>
<dbReference type="Pfam" id="PF01112">
    <property type="entry name" value="Asparaginase_2"/>
    <property type="match status" value="1"/>
</dbReference>
<dbReference type="GO" id="GO:0004298">
    <property type="term" value="F:threonine-type endopeptidase activity"/>
    <property type="evidence" value="ECO:0007669"/>
    <property type="project" value="InterPro"/>
</dbReference>
<dbReference type="EMBL" id="HBHW01045273">
    <property type="protein sequence ID" value="CAE0067093.1"/>
    <property type="molecule type" value="Transcribed_RNA"/>
</dbReference>
<evidence type="ECO:0000256" key="1">
    <source>
        <dbReference type="PIRSR" id="PIRSR600246-1"/>
    </source>
</evidence>
<dbReference type="Gene3D" id="3.60.20.30">
    <property type="entry name" value="(Glycosyl)asparaginase"/>
    <property type="match status" value="1"/>
</dbReference>
<dbReference type="InterPro" id="IPR000246">
    <property type="entry name" value="Peptidase_T2"/>
</dbReference>
<evidence type="ECO:0008006" key="4">
    <source>
        <dbReference type="Google" id="ProtNLM"/>
    </source>
</evidence>
<proteinExistence type="predicted"/>